<protein>
    <submittedName>
        <fullName evidence="2">Putative membrane protein YphA (DoxX/SURF4 family)</fullName>
    </submittedName>
</protein>
<evidence type="ECO:0000313" key="2">
    <source>
        <dbReference type="EMBL" id="MBB5712957.1"/>
    </source>
</evidence>
<keyword evidence="1" id="KW-0812">Transmembrane</keyword>
<dbReference type="EMBL" id="JACIJF010000032">
    <property type="protein sequence ID" value="MBB5712957.1"/>
    <property type="molecule type" value="Genomic_DNA"/>
</dbReference>
<reference evidence="2 3" key="1">
    <citation type="submission" date="2020-08" db="EMBL/GenBank/DDBJ databases">
        <title>Genomic Encyclopedia of Type Strains, Phase IV (KMG-IV): sequencing the most valuable type-strain genomes for metagenomic binning, comparative biology and taxonomic classification.</title>
        <authorList>
            <person name="Goeker M."/>
        </authorList>
    </citation>
    <scope>NUCLEOTIDE SEQUENCE [LARGE SCALE GENOMIC DNA]</scope>
    <source>
        <strain evidence="2 3">DSM 26736</strain>
    </source>
</reference>
<dbReference type="AlphaFoldDB" id="A0A840YTJ0"/>
<dbReference type="Proteomes" id="UP000527143">
    <property type="component" value="Unassembled WGS sequence"/>
</dbReference>
<keyword evidence="1" id="KW-0472">Membrane</keyword>
<keyword evidence="3" id="KW-1185">Reference proteome</keyword>
<evidence type="ECO:0000256" key="1">
    <source>
        <dbReference type="SAM" id="Phobius"/>
    </source>
</evidence>
<organism evidence="2 3">
    <name type="scientific">Sphingomonas xinjiangensis</name>
    <dbReference type="NCBI Taxonomy" id="643568"/>
    <lineage>
        <taxon>Bacteria</taxon>
        <taxon>Pseudomonadati</taxon>
        <taxon>Pseudomonadota</taxon>
        <taxon>Alphaproteobacteria</taxon>
        <taxon>Sphingomonadales</taxon>
        <taxon>Sphingomonadaceae</taxon>
        <taxon>Sphingomonas</taxon>
    </lineage>
</organism>
<gene>
    <name evidence="2" type="ORF">FHT02_004219</name>
</gene>
<sequence length="82" mass="8824">MAVFVAMLETFGGLAVAIGFATRVFGPMLAIQMLTICVALGPTYPWIDRGIEYPIPLGCIALLITFYGSSPWSIDGLKGREL</sequence>
<evidence type="ECO:0000313" key="3">
    <source>
        <dbReference type="Proteomes" id="UP000527143"/>
    </source>
</evidence>
<accession>A0A840YTJ0</accession>
<feature type="transmembrane region" description="Helical" evidence="1">
    <location>
        <begin position="53"/>
        <end position="74"/>
    </location>
</feature>
<proteinExistence type="predicted"/>
<name>A0A840YTJ0_9SPHN</name>
<keyword evidence="1" id="KW-1133">Transmembrane helix</keyword>
<comment type="caution">
    <text evidence="2">The sequence shown here is derived from an EMBL/GenBank/DDBJ whole genome shotgun (WGS) entry which is preliminary data.</text>
</comment>